<dbReference type="PANTHER" id="PTHR45992">
    <property type="entry name" value="EUKARYOTIC ELONGATION FACTOR 2 KINASE-RELATED"/>
    <property type="match status" value="1"/>
</dbReference>
<dbReference type="GO" id="GO:0004674">
    <property type="term" value="F:protein serine/threonine kinase activity"/>
    <property type="evidence" value="ECO:0007669"/>
    <property type="project" value="UniProtKB-KW"/>
</dbReference>
<evidence type="ECO:0000256" key="4">
    <source>
        <dbReference type="ARBA" id="ARBA00022777"/>
    </source>
</evidence>
<evidence type="ECO:0000313" key="8">
    <source>
        <dbReference type="Proteomes" id="UP001516023"/>
    </source>
</evidence>
<name>A0ABD3NTN9_9STRA</name>
<dbReference type="Gene3D" id="3.20.200.10">
    <property type="entry name" value="MHCK/EF2 kinase"/>
    <property type="match status" value="1"/>
</dbReference>
<evidence type="ECO:0000256" key="1">
    <source>
        <dbReference type="ARBA" id="ARBA00022527"/>
    </source>
</evidence>
<protein>
    <recommendedName>
        <fullName evidence="6">Alpha-type protein kinase domain-containing protein</fullName>
    </recommendedName>
</protein>
<evidence type="ECO:0000256" key="3">
    <source>
        <dbReference type="ARBA" id="ARBA00022741"/>
    </source>
</evidence>
<proteinExistence type="predicted"/>
<keyword evidence="8" id="KW-1185">Reference proteome</keyword>
<keyword evidence="3" id="KW-0547">Nucleotide-binding</keyword>
<comment type="caution">
    <text evidence="7">The sequence shown here is derived from an EMBL/GenBank/DDBJ whole genome shotgun (WGS) entry which is preliminary data.</text>
</comment>
<accession>A0ABD3NTN9</accession>
<organism evidence="7 8">
    <name type="scientific">Cyclotella cryptica</name>
    <dbReference type="NCBI Taxonomy" id="29204"/>
    <lineage>
        <taxon>Eukaryota</taxon>
        <taxon>Sar</taxon>
        <taxon>Stramenopiles</taxon>
        <taxon>Ochrophyta</taxon>
        <taxon>Bacillariophyta</taxon>
        <taxon>Coscinodiscophyceae</taxon>
        <taxon>Thalassiosirophycidae</taxon>
        <taxon>Stephanodiscales</taxon>
        <taxon>Stephanodiscaceae</taxon>
        <taxon>Cyclotella</taxon>
    </lineage>
</organism>
<gene>
    <name evidence="7" type="ORF">HJC23_014011</name>
</gene>
<dbReference type="InterPro" id="IPR051852">
    <property type="entry name" value="Alpha-type_PK"/>
</dbReference>
<evidence type="ECO:0000313" key="7">
    <source>
        <dbReference type="EMBL" id="KAL3779164.1"/>
    </source>
</evidence>
<keyword evidence="5" id="KW-0067">ATP-binding</keyword>
<dbReference type="InterPro" id="IPR011009">
    <property type="entry name" value="Kinase-like_dom_sf"/>
</dbReference>
<keyword evidence="2" id="KW-0808">Transferase</keyword>
<dbReference type="Pfam" id="PF02816">
    <property type="entry name" value="Alpha_kinase"/>
    <property type="match status" value="1"/>
</dbReference>
<dbReference type="AlphaFoldDB" id="A0ABD3NTN9"/>
<dbReference type="EMBL" id="JABMIG020000403">
    <property type="protein sequence ID" value="KAL3779164.1"/>
    <property type="molecule type" value="Genomic_DNA"/>
</dbReference>
<evidence type="ECO:0000256" key="2">
    <source>
        <dbReference type="ARBA" id="ARBA00022679"/>
    </source>
</evidence>
<dbReference type="SUPFAM" id="SSF56112">
    <property type="entry name" value="Protein kinase-like (PK-like)"/>
    <property type="match status" value="1"/>
</dbReference>
<dbReference type="Proteomes" id="UP001516023">
    <property type="component" value="Unassembled WGS sequence"/>
</dbReference>
<sequence length="156" mass="18085">MENNGKSELINKMKNNFSLGAIEKGEEDDVSNYDIDSNEAEEIEMENKLFFTRESVPFSGTYNFNKLKNAQIPQAFSHFSYAKSKKNCIVQQQVGRNIYELTNPVIHRHNKKKLGRHWEFGRMDKGMEGIHVFETRQCNEVCRLLGLEMETTSTRG</sequence>
<keyword evidence="4" id="KW-0418">Kinase</keyword>
<dbReference type="GO" id="GO:0005524">
    <property type="term" value="F:ATP binding"/>
    <property type="evidence" value="ECO:0007669"/>
    <property type="project" value="UniProtKB-KW"/>
</dbReference>
<evidence type="ECO:0000259" key="6">
    <source>
        <dbReference type="PROSITE" id="PS51158"/>
    </source>
</evidence>
<evidence type="ECO:0000256" key="5">
    <source>
        <dbReference type="ARBA" id="ARBA00022840"/>
    </source>
</evidence>
<keyword evidence="1" id="KW-0723">Serine/threonine-protein kinase</keyword>
<reference evidence="7 8" key="1">
    <citation type="journal article" date="2020" name="G3 (Bethesda)">
        <title>Improved Reference Genome for Cyclotella cryptica CCMP332, a Model for Cell Wall Morphogenesis, Salinity Adaptation, and Lipid Production in Diatoms (Bacillariophyta).</title>
        <authorList>
            <person name="Roberts W.R."/>
            <person name="Downey K.M."/>
            <person name="Ruck E.C."/>
            <person name="Traller J.C."/>
            <person name="Alverson A.J."/>
        </authorList>
    </citation>
    <scope>NUCLEOTIDE SEQUENCE [LARGE SCALE GENOMIC DNA]</scope>
    <source>
        <strain evidence="7 8">CCMP332</strain>
    </source>
</reference>
<feature type="domain" description="Alpha-type protein kinase" evidence="6">
    <location>
        <begin position="1"/>
        <end position="150"/>
    </location>
</feature>
<dbReference type="InterPro" id="IPR004166">
    <property type="entry name" value="a-kinase_dom"/>
</dbReference>
<dbReference type="PROSITE" id="PS51158">
    <property type="entry name" value="ALPHA_KINASE"/>
    <property type="match status" value="1"/>
</dbReference>